<dbReference type="PANTHER" id="PTHR35895">
    <property type="entry name" value="CHROMOSOME 16, WHOLE GENOME SHOTGUN SEQUENCE"/>
    <property type="match status" value="1"/>
</dbReference>
<comment type="caution">
    <text evidence="5">The sequence shown here is derived from an EMBL/GenBank/DDBJ whole genome shotgun (WGS) entry which is preliminary data.</text>
</comment>
<evidence type="ECO:0000256" key="1">
    <source>
        <dbReference type="SAM" id="MobiDB-lite"/>
    </source>
</evidence>
<dbReference type="AlphaFoldDB" id="A0AAN6YCW2"/>
<dbReference type="InterPro" id="IPR059066">
    <property type="entry name" value="Ig_Tag1-like_5th"/>
</dbReference>
<dbReference type="Proteomes" id="UP001301769">
    <property type="component" value="Unassembled WGS sequence"/>
</dbReference>
<dbReference type="Pfam" id="PF26174">
    <property type="entry name" value="LEA-2_1"/>
    <property type="match status" value="1"/>
</dbReference>
<reference evidence="5" key="1">
    <citation type="journal article" date="2023" name="Mol. Phylogenet. Evol.">
        <title>Genome-scale phylogeny and comparative genomics of the fungal order Sordariales.</title>
        <authorList>
            <person name="Hensen N."/>
            <person name="Bonometti L."/>
            <person name="Westerberg I."/>
            <person name="Brannstrom I.O."/>
            <person name="Guillou S."/>
            <person name="Cros-Aarteil S."/>
            <person name="Calhoun S."/>
            <person name="Haridas S."/>
            <person name="Kuo A."/>
            <person name="Mondo S."/>
            <person name="Pangilinan J."/>
            <person name="Riley R."/>
            <person name="LaButti K."/>
            <person name="Andreopoulos B."/>
            <person name="Lipzen A."/>
            <person name="Chen C."/>
            <person name="Yan M."/>
            <person name="Daum C."/>
            <person name="Ng V."/>
            <person name="Clum A."/>
            <person name="Steindorff A."/>
            <person name="Ohm R.A."/>
            <person name="Martin F."/>
            <person name="Silar P."/>
            <person name="Natvig D.O."/>
            <person name="Lalanne C."/>
            <person name="Gautier V."/>
            <person name="Ament-Velasquez S.L."/>
            <person name="Kruys A."/>
            <person name="Hutchinson M.I."/>
            <person name="Powell A.J."/>
            <person name="Barry K."/>
            <person name="Miller A.N."/>
            <person name="Grigoriev I.V."/>
            <person name="Debuchy R."/>
            <person name="Gladieux P."/>
            <person name="Hiltunen Thoren M."/>
            <person name="Johannesson H."/>
        </authorList>
    </citation>
    <scope>NUCLEOTIDE SEQUENCE</scope>
    <source>
        <strain evidence="5">PSN293</strain>
    </source>
</reference>
<dbReference type="PANTHER" id="PTHR35895:SF3">
    <property type="entry name" value="PRE-RRNA PROCESSING PROTEIN"/>
    <property type="match status" value="1"/>
</dbReference>
<feature type="domain" description="Tag1-like fourth Ig-like" evidence="3">
    <location>
        <begin position="679"/>
        <end position="791"/>
    </location>
</feature>
<feature type="domain" description="Tag1-like fifth Ig-like" evidence="4">
    <location>
        <begin position="817"/>
        <end position="928"/>
    </location>
</feature>
<evidence type="ECO:0000313" key="6">
    <source>
        <dbReference type="Proteomes" id="UP001301769"/>
    </source>
</evidence>
<evidence type="ECO:0008006" key="7">
    <source>
        <dbReference type="Google" id="ProtNLM"/>
    </source>
</evidence>
<dbReference type="EMBL" id="MU858070">
    <property type="protein sequence ID" value="KAK4216266.1"/>
    <property type="molecule type" value="Genomic_DNA"/>
</dbReference>
<feature type="compositionally biased region" description="Low complexity" evidence="1">
    <location>
        <begin position="107"/>
        <end position="119"/>
    </location>
</feature>
<dbReference type="Pfam" id="PF26150">
    <property type="entry name" value="LEA-2_4"/>
    <property type="match status" value="1"/>
</dbReference>
<dbReference type="InterPro" id="IPR059065">
    <property type="entry name" value="Ig_Tag1-like_4th"/>
</dbReference>
<evidence type="ECO:0000259" key="3">
    <source>
        <dbReference type="Pfam" id="PF26150"/>
    </source>
</evidence>
<proteinExistence type="predicted"/>
<evidence type="ECO:0000259" key="2">
    <source>
        <dbReference type="Pfam" id="PF22786"/>
    </source>
</evidence>
<dbReference type="Pfam" id="PF22786">
    <property type="entry name" value="Tag1_C"/>
    <property type="match status" value="1"/>
</dbReference>
<organism evidence="5 6">
    <name type="scientific">Rhypophila decipiens</name>
    <dbReference type="NCBI Taxonomy" id="261697"/>
    <lineage>
        <taxon>Eukaryota</taxon>
        <taxon>Fungi</taxon>
        <taxon>Dikarya</taxon>
        <taxon>Ascomycota</taxon>
        <taxon>Pezizomycotina</taxon>
        <taxon>Sordariomycetes</taxon>
        <taxon>Sordariomycetidae</taxon>
        <taxon>Sordariales</taxon>
        <taxon>Naviculisporaceae</taxon>
        <taxon>Rhypophila</taxon>
    </lineage>
</organism>
<dbReference type="InterPro" id="IPR046368">
    <property type="entry name" value="Tag1"/>
</dbReference>
<reference evidence="5" key="2">
    <citation type="submission" date="2023-05" db="EMBL/GenBank/DDBJ databases">
        <authorList>
            <consortium name="Lawrence Berkeley National Laboratory"/>
            <person name="Steindorff A."/>
            <person name="Hensen N."/>
            <person name="Bonometti L."/>
            <person name="Westerberg I."/>
            <person name="Brannstrom I.O."/>
            <person name="Guillou S."/>
            <person name="Cros-Aarteil S."/>
            <person name="Calhoun S."/>
            <person name="Haridas S."/>
            <person name="Kuo A."/>
            <person name="Mondo S."/>
            <person name="Pangilinan J."/>
            <person name="Riley R."/>
            <person name="Labutti K."/>
            <person name="Andreopoulos B."/>
            <person name="Lipzen A."/>
            <person name="Chen C."/>
            <person name="Yanf M."/>
            <person name="Daum C."/>
            <person name="Ng V."/>
            <person name="Clum A."/>
            <person name="Ohm R."/>
            <person name="Martin F."/>
            <person name="Silar P."/>
            <person name="Natvig D."/>
            <person name="Lalanne C."/>
            <person name="Gautier V."/>
            <person name="Ament-Velasquez S.L."/>
            <person name="Kruys A."/>
            <person name="Hutchinson M.I."/>
            <person name="Powell A.J."/>
            <person name="Barry K."/>
            <person name="Miller A.N."/>
            <person name="Grigoriev I.V."/>
            <person name="Debuchy R."/>
            <person name="Gladieux P."/>
            <person name="Thoren M.H."/>
            <person name="Johannesson H."/>
        </authorList>
    </citation>
    <scope>NUCLEOTIDE SEQUENCE</scope>
    <source>
        <strain evidence="5">PSN293</strain>
    </source>
</reference>
<evidence type="ECO:0000259" key="4">
    <source>
        <dbReference type="Pfam" id="PF26153"/>
    </source>
</evidence>
<dbReference type="Pfam" id="PF26153">
    <property type="entry name" value="LEA-2L_5"/>
    <property type="match status" value="1"/>
</dbReference>
<evidence type="ECO:0000313" key="5">
    <source>
        <dbReference type="EMBL" id="KAK4216266.1"/>
    </source>
</evidence>
<dbReference type="InterPro" id="IPR055011">
    <property type="entry name" value="Tag1_C"/>
</dbReference>
<sequence>MSDSESSSAPPPSESDPRGKQSAQPDEDASETAPLLTGSSATPFYDGENDGNTDKDASEIPLPHSPSKSKQSAKSGEDASESSPSLSPSKKGRKGKQRAQDDEDASESTPLLTGSSTTPCYDGQRDDRDADDVLSVASGTSNSQSSNSAERKSIRWPSVIAMIILSLLTAASTILAVLAPAAVEEYAKQATVVEPTNLSLESLTSNGVRARIQANFRLDGQRVGNEHVRLLGSFSGWLLRTVKTEETKVDVYLPDFEDVLLGSGVFPPLTVSIVEGENTAVDFVADLIPGNAEGIRAIANEWFQGKLNSIRLRGKADVRLKAGLIPLGTQSISESLVFEGNKLPTLPSYNITRLNFEEKPVNGSDEKTISAEVTLDSFNAYPVSLDVPELGFEVLVPGCNSYDPRILVATAETIPVAVRPKAEVVVDAHGLIRELPDSLVTACPDSGSSPLDMFFKKYMHGEEATIYVRGQKPKDAFLSANAPNTPEWLADILSSITVPVAFPGRSFDNLIRNFSLSDVQFTLPDPLAQPGDPDANPKVSGTIEVEAALPSELNFSLDVHKVRANADVFYKKQKLGELNLTDWQDATSKQIPGEGGNQTILQIRSRIEDVPLNVTDADVLTDVIQALLFGGKEVLLSIEALVDVNVETILGKLVVKGVPAEGDIPLKPLPHGIFDTLEPQASDIEVVETDPTSVLIRASVNITNPTPYSAHIPFIGAHVLCNGTVLGEVTAKNLDLTTGNNTNLVVTALWKPSLGGPVGSQTGRDLISQYLSGYNTSVTIKTHRNSIPSQPLIGEALSKINITVSAPRLNLPGGGEGEKEHFIRDAVFHVFSSTATFTLVSPLRHNTLYIERVNATALYNHTEPMGRIEYNLPFAAPPGESQTPKLPVQWSLDSVGYGKLKEALGGRMKLDARAVVGVRVGQWTETVWYVGKGIGASVRV</sequence>
<protein>
    <recommendedName>
        <fullName evidence="7">Pre-rrna processing protein</fullName>
    </recommendedName>
</protein>
<keyword evidence="6" id="KW-1185">Reference proteome</keyword>
<dbReference type="GO" id="GO:0000329">
    <property type="term" value="C:fungal-type vacuole membrane"/>
    <property type="evidence" value="ECO:0007669"/>
    <property type="project" value="InterPro"/>
</dbReference>
<accession>A0AAN6YCW2</accession>
<feature type="region of interest" description="Disordered" evidence="1">
    <location>
        <begin position="1"/>
        <end position="128"/>
    </location>
</feature>
<name>A0AAN6YCW2_9PEZI</name>
<gene>
    <name evidence="5" type="ORF">QBC37DRAFT_98084</name>
</gene>
<feature type="domain" description="Tag1 C-terminal" evidence="2">
    <location>
        <begin position="554"/>
        <end position="666"/>
    </location>
</feature>